<keyword evidence="4 7" id="KW-0812">Transmembrane</keyword>
<feature type="transmembrane region" description="Helical" evidence="7">
    <location>
        <begin position="7"/>
        <end position="29"/>
    </location>
</feature>
<evidence type="ECO:0000313" key="8">
    <source>
        <dbReference type="EMBL" id="MCG2578762.1"/>
    </source>
</evidence>
<reference evidence="8" key="1">
    <citation type="submission" date="2022-01" db="EMBL/GenBank/DDBJ databases">
        <authorList>
            <person name="Jo J.-H."/>
            <person name="Im W.-T."/>
        </authorList>
    </citation>
    <scope>NUCLEOTIDE SEQUENCE</scope>
    <source>
        <strain evidence="8">XY25</strain>
    </source>
</reference>
<dbReference type="PANTHER" id="PTHR43141:SF2">
    <property type="entry name" value="BLR3729 PROTEIN"/>
    <property type="match status" value="1"/>
</dbReference>
<evidence type="ECO:0000256" key="6">
    <source>
        <dbReference type="ARBA" id="ARBA00023136"/>
    </source>
</evidence>
<evidence type="ECO:0000256" key="2">
    <source>
        <dbReference type="ARBA" id="ARBA00007543"/>
    </source>
</evidence>
<feature type="transmembrane region" description="Helical" evidence="7">
    <location>
        <begin position="154"/>
        <end position="178"/>
    </location>
</feature>
<feature type="transmembrane region" description="Helical" evidence="7">
    <location>
        <begin position="306"/>
        <end position="331"/>
    </location>
</feature>
<feature type="transmembrane region" description="Helical" evidence="7">
    <location>
        <begin position="69"/>
        <end position="102"/>
    </location>
</feature>
<dbReference type="RefSeq" id="WP_275712155.1">
    <property type="nucleotide sequence ID" value="NZ_JAKLTN010000004.1"/>
</dbReference>
<evidence type="ECO:0000256" key="4">
    <source>
        <dbReference type="ARBA" id="ARBA00022692"/>
    </source>
</evidence>
<gene>
    <name evidence="8" type="ORF">LZ012_17325</name>
</gene>
<accession>A0ABS9K6G5</accession>
<evidence type="ECO:0000256" key="3">
    <source>
        <dbReference type="ARBA" id="ARBA00022475"/>
    </source>
</evidence>
<protein>
    <submittedName>
        <fullName evidence="8">Cytochrome d ubiquinol oxidase subunit II</fullName>
    </submittedName>
</protein>
<comment type="subcellular location">
    <subcellularLocation>
        <location evidence="1">Cell membrane</location>
        <topology evidence="1">Multi-pass membrane protein</topology>
    </subcellularLocation>
</comment>
<evidence type="ECO:0000256" key="7">
    <source>
        <dbReference type="SAM" id="Phobius"/>
    </source>
</evidence>
<evidence type="ECO:0000256" key="1">
    <source>
        <dbReference type="ARBA" id="ARBA00004651"/>
    </source>
</evidence>
<evidence type="ECO:0000256" key="5">
    <source>
        <dbReference type="ARBA" id="ARBA00022989"/>
    </source>
</evidence>
<sequence>MPDLTQPAGWLPLAFMIIMGLAILIYVVLDGYDLGVGMLLVLADDAEERDLMVASIGPFWDANETWLVLGIGVLLTAFPLAHGVILGALYLPVAAMLAGLILRGVAFDFRIKAQDRHRQWWNRAFFVGSLLAALAQGYMLGLFILGFARTPGNVLFAALIGLGLAAGYCLLGAGWLLLKCEGTLQQRAATWGWWALWLTALGIAGVSLATPLLSPDIFARWFAVPNVFLLAPFPIITAVLFAVAAVALRRLPAQLDAGDEGGTWLPFAAAIAIFVLAFHGLAYSLFPWVVPQRLDIWQAAADPESLAVIFAGVAFVLPLILAYTVFAYWVFRGKATHLGYG</sequence>
<dbReference type="InterPro" id="IPR003317">
    <property type="entry name" value="Cyt-d_oxidase_su2"/>
</dbReference>
<comment type="caution">
    <text evidence="8">The sequence shown here is derived from an EMBL/GenBank/DDBJ whole genome shotgun (WGS) entry which is preliminary data.</text>
</comment>
<keyword evidence="6 7" id="KW-0472">Membrane</keyword>
<dbReference type="Pfam" id="PF02322">
    <property type="entry name" value="Cyt_bd_oxida_II"/>
    <property type="match status" value="1"/>
</dbReference>
<keyword evidence="5 7" id="KW-1133">Transmembrane helix</keyword>
<dbReference type="PANTHER" id="PTHR43141">
    <property type="entry name" value="CYTOCHROME BD2 SUBUNIT II"/>
    <property type="match status" value="1"/>
</dbReference>
<keyword evidence="9" id="KW-1185">Reference proteome</keyword>
<dbReference type="Proteomes" id="UP001165384">
    <property type="component" value="Unassembled WGS sequence"/>
</dbReference>
<feature type="transmembrane region" description="Helical" evidence="7">
    <location>
        <begin position="190"/>
        <end position="209"/>
    </location>
</feature>
<feature type="transmembrane region" description="Helical" evidence="7">
    <location>
        <begin position="123"/>
        <end position="148"/>
    </location>
</feature>
<comment type="similarity">
    <text evidence="2">Belongs to the cytochrome ubiquinol oxidase subunit 2 family.</text>
</comment>
<name>A0ABS9K6G5_9RHOO</name>
<feature type="transmembrane region" description="Helical" evidence="7">
    <location>
        <begin position="229"/>
        <end position="251"/>
    </location>
</feature>
<organism evidence="8 9">
    <name type="scientific">Dechloromonas hankyongensis</name>
    <dbReference type="NCBI Taxonomy" id="2908002"/>
    <lineage>
        <taxon>Bacteria</taxon>
        <taxon>Pseudomonadati</taxon>
        <taxon>Pseudomonadota</taxon>
        <taxon>Betaproteobacteria</taxon>
        <taxon>Rhodocyclales</taxon>
        <taxon>Azonexaceae</taxon>
        <taxon>Dechloromonas</taxon>
    </lineage>
</organism>
<proteinExistence type="inferred from homology"/>
<evidence type="ECO:0000313" key="9">
    <source>
        <dbReference type="Proteomes" id="UP001165384"/>
    </source>
</evidence>
<keyword evidence="3" id="KW-1003">Cell membrane</keyword>
<feature type="transmembrane region" description="Helical" evidence="7">
    <location>
        <begin position="263"/>
        <end position="286"/>
    </location>
</feature>
<dbReference type="EMBL" id="JAKLTN010000004">
    <property type="protein sequence ID" value="MCG2578762.1"/>
    <property type="molecule type" value="Genomic_DNA"/>
</dbReference>